<dbReference type="GO" id="GO:0006260">
    <property type="term" value="P:DNA replication"/>
    <property type="evidence" value="ECO:0007669"/>
    <property type="project" value="UniProtKB-KW"/>
</dbReference>
<dbReference type="RefSeq" id="XP_033386896.1">
    <property type="nucleotide sequence ID" value="XM_033531619.1"/>
</dbReference>
<dbReference type="GeneID" id="54289016"/>
<dbReference type="Proteomes" id="UP000799778">
    <property type="component" value="Unassembled WGS sequence"/>
</dbReference>
<dbReference type="Pfam" id="PF05460">
    <property type="entry name" value="ORC6"/>
    <property type="match status" value="1"/>
</dbReference>
<protein>
    <recommendedName>
        <fullName evidence="7">ORC6 first cyclin-like domain-containing protein</fullName>
    </recommendedName>
</protein>
<comment type="similarity">
    <text evidence="2">Belongs to the ORC6 family.</text>
</comment>
<keyword evidence="9" id="KW-1185">Reference proteome</keyword>
<dbReference type="GO" id="GO:0003677">
    <property type="term" value="F:DNA binding"/>
    <property type="evidence" value="ECO:0007669"/>
    <property type="project" value="UniProtKB-KW"/>
</dbReference>
<organism evidence="8 9">
    <name type="scientific">Aaosphaeria arxii CBS 175.79</name>
    <dbReference type="NCBI Taxonomy" id="1450172"/>
    <lineage>
        <taxon>Eukaryota</taxon>
        <taxon>Fungi</taxon>
        <taxon>Dikarya</taxon>
        <taxon>Ascomycota</taxon>
        <taxon>Pezizomycotina</taxon>
        <taxon>Dothideomycetes</taxon>
        <taxon>Pleosporomycetidae</taxon>
        <taxon>Pleosporales</taxon>
        <taxon>Pleosporales incertae sedis</taxon>
        <taxon>Aaosphaeria</taxon>
    </lineage>
</organism>
<name>A0A6A5Y0E9_9PLEO</name>
<keyword evidence="5" id="KW-0539">Nucleus</keyword>
<comment type="subcellular location">
    <subcellularLocation>
        <location evidence="1">Nucleus</location>
    </subcellularLocation>
</comment>
<evidence type="ECO:0000313" key="9">
    <source>
        <dbReference type="Proteomes" id="UP000799778"/>
    </source>
</evidence>
<dbReference type="GO" id="GO:0005664">
    <property type="term" value="C:nuclear origin of replication recognition complex"/>
    <property type="evidence" value="ECO:0007669"/>
    <property type="project" value="InterPro"/>
</dbReference>
<evidence type="ECO:0000256" key="3">
    <source>
        <dbReference type="ARBA" id="ARBA00022705"/>
    </source>
</evidence>
<reference evidence="8" key="1">
    <citation type="journal article" date="2020" name="Stud. Mycol.">
        <title>101 Dothideomycetes genomes: a test case for predicting lifestyles and emergence of pathogens.</title>
        <authorList>
            <person name="Haridas S."/>
            <person name="Albert R."/>
            <person name="Binder M."/>
            <person name="Bloem J."/>
            <person name="Labutti K."/>
            <person name="Salamov A."/>
            <person name="Andreopoulos B."/>
            <person name="Baker S."/>
            <person name="Barry K."/>
            <person name="Bills G."/>
            <person name="Bluhm B."/>
            <person name="Cannon C."/>
            <person name="Castanera R."/>
            <person name="Culley D."/>
            <person name="Daum C."/>
            <person name="Ezra D."/>
            <person name="Gonzalez J."/>
            <person name="Henrissat B."/>
            <person name="Kuo A."/>
            <person name="Liang C."/>
            <person name="Lipzen A."/>
            <person name="Lutzoni F."/>
            <person name="Magnuson J."/>
            <person name="Mondo S."/>
            <person name="Nolan M."/>
            <person name="Ohm R."/>
            <person name="Pangilinan J."/>
            <person name="Park H.-J."/>
            <person name="Ramirez L."/>
            <person name="Alfaro M."/>
            <person name="Sun H."/>
            <person name="Tritt A."/>
            <person name="Yoshinaga Y."/>
            <person name="Zwiers L.-H."/>
            <person name="Turgeon B."/>
            <person name="Goodwin S."/>
            <person name="Spatafora J."/>
            <person name="Crous P."/>
            <person name="Grigoriev I."/>
        </authorList>
    </citation>
    <scope>NUCLEOTIDE SEQUENCE</scope>
    <source>
        <strain evidence="8">CBS 175.79</strain>
    </source>
</reference>
<sequence>MNKADIEQALGGLLPTLNGPLPPELVDTALSLLARSRSVAHSLKPDEEIARPYACAQLACERSKIRLNLPSITSRPPCPPRIYKKLLTYLETALPATASASVPGTPRKNTSYNPNTPSRTTPKTPTGARKTPRSTIKQNVNAKDTPEWVMPPIRALAKSFDHPAAVPHIYTGVESTMSLLALMAAASVPDTPSKRPRRAAASAHATTNLSETRILALIAVISFYVISRIQDKDITPDQYEEWRSRAISILLQTKADANTGEEEVATEIEELMPLAQAEGWLQMEWFLNVMPTESGQEMEGVEMTADHTNGTKPKSWKESFGSENIGLGTMMQDATDYLSERKREDYRRWKAGIIAMVEEIEAS</sequence>
<dbReference type="EMBL" id="ML978067">
    <property type="protein sequence ID" value="KAF2018557.1"/>
    <property type="molecule type" value="Genomic_DNA"/>
</dbReference>
<feature type="compositionally biased region" description="Polar residues" evidence="6">
    <location>
        <begin position="98"/>
        <end position="124"/>
    </location>
</feature>
<evidence type="ECO:0000256" key="6">
    <source>
        <dbReference type="SAM" id="MobiDB-lite"/>
    </source>
</evidence>
<accession>A0A6A5Y0E9</accession>
<evidence type="ECO:0000313" key="8">
    <source>
        <dbReference type="EMBL" id="KAF2018557.1"/>
    </source>
</evidence>
<evidence type="ECO:0000256" key="2">
    <source>
        <dbReference type="ARBA" id="ARBA00010840"/>
    </source>
</evidence>
<dbReference type="InterPro" id="IPR008721">
    <property type="entry name" value="ORC6_cyclin_first"/>
</dbReference>
<dbReference type="OrthoDB" id="5367324at2759"/>
<evidence type="ECO:0000256" key="1">
    <source>
        <dbReference type="ARBA" id="ARBA00004123"/>
    </source>
</evidence>
<evidence type="ECO:0000256" key="4">
    <source>
        <dbReference type="ARBA" id="ARBA00023125"/>
    </source>
</evidence>
<gene>
    <name evidence="8" type="ORF">BU24DRAFT_458317</name>
</gene>
<feature type="region of interest" description="Disordered" evidence="6">
    <location>
        <begin position="98"/>
        <end position="136"/>
    </location>
</feature>
<keyword evidence="4" id="KW-0238">DNA-binding</keyword>
<feature type="domain" description="ORC6 first cyclin-like" evidence="7">
    <location>
        <begin position="12"/>
        <end position="94"/>
    </location>
</feature>
<evidence type="ECO:0000256" key="5">
    <source>
        <dbReference type="ARBA" id="ARBA00023242"/>
    </source>
</evidence>
<evidence type="ECO:0000259" key="7">
    <source>
        <dbReference type="Pfam" id="PF05460"/>
    </source>
</evidence>
<keyword evidence="3" id="KW-0235">DNA replication</keyword>
<proteinExistence type="inferred from homology"/>
<dbReference type="AlphaFoldDB" id="A0A6A5Y0E9"/>